<organism evidence="1 2">
    <name type="scientific">Flavisolibacter tropicus</name>
    <dbReference type="NCBI Taxonomy" id="1492898"/>
    <lineage>
        <taxon>Bacteria</taxon>
        <taxon>Pseudomonadati</taxon>
        <taxon>Bacteroidota</taxon>
        <taxon>Chitinophagia</taxon>
        <taxon>Chitinophagales</taxon>
        <taxon>Chitinophagaceae</taxon>
        <taxon>Flavisolibacter</taxon>
    </lineage>
</organism>
<evidence type="ECO:0000313" key="1">
    <source>
        <dbReference type="EMBL" id="ANE49959.1"/>
    </source>
</evidence>
<keyword evidence="2" id="KW-1185">Reference proteome</keyword>
<name>A0A172TS96_9BACT</name>
<sequence>MIFDDFSFHDAIVLEVREDTASQTLDFLLHFPVDWENNVFENKVLRFKDAIVYIKKEIPFLGRPTIMEIKQLHSQKHTYMNAYGTVQSSKLKVEIMTNAGSRFVEFNEAELLDA</sequence>
<reference evidence="1 2" key="2">
    <citation type="journal article" date="2016" name="Int. J. Syst. Evol. Microbiol.">
        <title>Flavisolibacter tropicus sp. nov., isolated from tropical soil.</title>
        <authorList>
            <person name="Lee J.J."/>
            <person name="Kang M.S."/>
            <person name="Kim G.S."/>
            <person name="Lee C.S."/>
            <person name="Lim S."/>
            <person name="Lee J."/>
            <person name="Roh S.H."/>
            <person name="Kang H."/>
            <person name="Ha J.M."/>
            <person name="Bae S."/>
            <person name="Jung H.Y."/>
            <person name="Kim M.K."/>
        </authorList>
    </citation>
    <scope>NUCLEOTIDE SEQUENCE [LARGE SCALE GENOMIC DNA]</scope>
    <source>
        <strain evidence="1 2">LCS9</strain>
    </source>
</reference>
<proteinExistence type="predicted"/>
<evidence type="ECO:0000313" key="2">
    <source>
        <dbReference type="Proteomes" id="UP000077177"/>
    </source>
</evidence>
<dbReference type="Proteomes" id="UP000077177">
    <property type="component" value="Chromosome"/>
</dbReference>
<reference evidence="2" key="1">
    <citation type="submission" date="2015-01" db="EMBL/GenBank/DDBJ databases">
        <title>Flavisolibacter sp./LCS9/ whole genome sequencing.</title>
        <authorList>
            <person name="Kim M.K."/>
            <person name="Srinivasan S."/>
            <person name="Lee J.-J."/>
        </authorList>
    </citation>
    <scope>NUCLEOTIDE SEQUENCE [LARGE SCALE GENOMIC DNA]</scope>
    <source>
        <strain evidence="2">LCS9</strain>
    </source>
</reference>
<protein>
    <submittedName>
        <fullName evidence="1">Uncharacterized protein</fullName>
    </submittedName>
</protein>
<dbReference type="KEGG" id="fla:SY85_05050"/>
<dbReference type="EMBL" id="CP011390">
    <property type="protein sequence ID" value="ANE49959.1"/>
    <property type="molecule type" value="Genomic_DNA"/>
</dbReference>
<dbReference type="AlphaFoldDB" id="A0A172TS96"/>
<dbReference type="RefSeq" id="WP_066402106.1">
    <property type="nucleotide sequence ID" value="NZ_CP011390.1"/>
</dbReference>
<gene>
    <name evidence="1" type="ORF">SY85_05050</name>
</gene>
<dbReference type="OrthoDB" id="710347at2"/>
<accession>A0A172TS96</accession>